<dbReference type="Gramene" id="QL93p0107_0266:mrna">
    <property type="protein sequence ID" value="QL93p0107_0266:mrna"/>
    <property type="gene ID" value="QL93p0107_0266"/>
</dbReference>
<feature type="compositionally biased region" description="Basic and acidic residues" evidence="1">
    <location>
        <begin position="273"/>
        <end position="282"/>
    </location>
</feature>
<keyword evidence="3" id="KW-1185">Reference proteome</keyword>
<evidence type="ECO:0000313" key="2">
    <source>
        <dbReference type="EnsemblPlants" id="QL93p0107_0266:mrna"/>
    </source>
</evidence>
<dbReference type="InParanoid" id="A0A7N2N652"/>
<evidence type="ECO:0000256" key="1">
    <source>
        <dbReference type="SAM" id="MobiDB-lite"/>
    </source>
</evidence>
<evidence type="ECO:0000313" key="3">
    <source>
        <dbReference type="Proteomes" id="UP000594261"/>
    </source>
</evidence>
<organism evidence="2 3">
    <name type="scientific">Quercus lobata</name>
    <name type="common">Valley oak</name>
    <dbReference type="NCBI Taxonomy" id="97700"/>
    <lineage>
        <taxon>Eukaryota</taxon>
        <taxon>Viridiplantae</taxon>
        <taxon>Streptophyta</taxon>
        <taxon>Embryophyta</taxon>
        <taxon>Tracheophyta</taxon>
        <taxon>Spermatophyta</taxon>
        <taxon>Magnoliopsida</taxon>
        <taxon>eudicotyledons</taxon>
        <taxon>Gunneridae</taxon>
        <taxon>Pentapetalae</taxon>
        <taxon>rosids</taxon>
        <taxon>fabids</taxon>
        <taxon>Fagales</taxon>
        <taxon>Fagaceae</taxon>
        <taxon>Quercus</taxon>
    </lineage>
</organism>
<reference evidence="2" key="1">
    <citation type="submission" date="2021-01" db="UniProtKB">
        <authorList>
            <consortium name="EnsemblPlants"/>
        </authorList>
    </citation>
    <scope>IDENTIFICATION</scope>
</reference>
<feature type="compositionally biased region" description="Basic residues" evidence="1">
    <location>
        <begin position="138"/>
        <end position="153"/>
    </location>
</feature>
<feature type="region of interest" description="Disordered" evidence="1">
    <location>
        <begin position="136"/>
        <end position="157"/>
    </location>
</feature>
<protein>
    <submittedName>
        <fullName evidence="2">Uncharacterized protein</fullName>
    </submittedName>
</protein>
<accession>A0A7N2N652</accession>
<dbReference type="Proteomes" id="UP000594261">
    <property type="component" value="Unassembled WGS sequence"/>
</dbReference>
<dbReference type="AlphaFoldDB" id="A0A7N2N652"/>
<sequence length="342" mass="38521">MEQLMQLDGAVEYFLVISSKDVNWNGSSTNILRDRLETVAETMNQKYDTALNSYDVRLTWAKIRNRWETWVKAIHYAPGVVDDSAGIIEMDNFSWDLLERVVPEAIVFRGKPMLFPNMVCTIFNRTPVQLLPVEHPSYHRNKSSSSRTSKRRSPKELEEEEKEACMRMFLFSFCVTLSPFRVVLFPLTVGYSEIKRTSPSVAFLFAQLGALVESFSDPLGAFSSSISYLKIEGFVYGDSGLGLVLGDLYPLLHKSHVWFKSVRGVLRRENMGSEVRSSDLERSSSSNVGGEGAGEDTATSAPSHVPSFFHPPTPVVPCPFHALQEKYSLKIEVFNQTNHSTN</sequence>
<name>A0A7N2N652_QUELO</name>
<proteinExistence type="predicted"/>
<feature type="region of interest" description="Disordered" evidence="1">
    <location>
        <begin position="273"/>
        <end position="306"/>
    </location>
</feature>
<dbReference type="EnsemblPlants" id="QL93p0107_0266:mrna">
    <property type="protein sequence ID" value="QL93p0107_0266:mrna"/>
    <property type="gene ID" value="QL93p0107_0266"/>
</dbReference>